<organism evidence="1 2">
    <name type="scientific">Paracoccus spongiarum</name>
    <dbReference type="NCBI Taxonomy" id="3064387"/>
    <lineage>
        <taxon>Bacteria</taxon>
        <taxon>Pseudomonadati</taxon>
        <taxon>Pseudomonadota</taxon>
        <taxon>Alphaproteobacteria</taxon>
        <taxon>Rhodobacterales</taxon>
        <taxon>Paracoccaceae</taxon>
        <taxon>Paracoccus</taxon>
    </lineage>
</organism>
<dbReference type="EMBL" id="JAVAMQ010000008">
    <property type="protein sequence ID" value="MDP5307447.1"/>
    <property type="molecule type" value="Genomic_DNA"/>
</dbReference>
<name>A0ABT9JCB7_9RHOB</name>
<comment type="caution">
    <text evidence="1">The sequence shown here is derived from an EMBL/GenBank/DDBJ whole genome shotgun (WGS) entry which is preliminary data.</text>
</comment>
<accession>A0ABT9JCB7</accession>
<dbReference type="RefSeq" id="WP_305963298.1">
    <property type="nucleotide sequence ID" value="NZ_JAVAMQ010000008.1"/>
</dbReference>
<evidence type="ECO:0000313" key="2">
    <source>
        <dbReference type="Proteomes" id="UP001224997"/>
    </source>
</evidence>
<dbReference type="Proteomes" id="UP001224997">
    <property type="component" value="Unassembled WGS sequence"/>
</dbReference>
<evidence type="ECO:0000313" key="1">
    <source>
        <dbReference type="EMBL" id="MDP5307447.1"/>
    </source>
</evidence>
<protein>
    <submittedName>
        <fullName evidence="1">Uncharacterized protein</fullName>
    </submittedName>
</protein>
<sequence length="111" mass="11423">MQGEGQTPADLAAFLPDAIQIRIPMSHLILPPLFWLATMPTLADQASVIIGGRGCPIIIDSDAPAKGPLVDGGCELRPGACCPGVNLDGAGLRDVSPRQAELQRPDAAGAD</sequence>
<proteinExistence type="predicted"/>
<reference evidence="1 2" key="1">
    <citation type="submission" date="2023-08" db="EMBL/GenBank/DDBJ databases">
        <authorList>
            <person name="Park J.-S."/>
        </authorList>
    </citation>
    <scope>NUCLEOTIDE SEQUENCE [LARGE SCALE GENOMIC DNA]</scope>
    <source>
        <strain evidence="1 2">2205BS29-5</strain>
    </source>
</reference>
<gene>
    <name evidence="1" type="ORF">Q5Y72_10125</name>
</gene>
<keyword evidence="2" id="KW-1185">Reference proteome</keyword>